<accession>A0A3G3LWT4</accession>
<organism evidence="2 3">
    <name type="scientific">Mycobacterium phage Riparian</name>
    <dbReference type="NCBI Taxonomy" id="2341079"/>
    <lineage>
        <taxon>Viruses</taxon>
        <taxon>Duplodnaviria</taxon>
        <taxon>Heunggongvirae</taxon>
        <taxon>Uroviricota</taxon>
        <taxon>Caudoviricetes</taxon>
        <taxon>Papyrusvirus</taxon>
        <taxon>Papyrusvirus send513</taxon>
    </lineage>
</organism>
<evidence type="ECO:0000313" key="2">
    <source>
        <dbReference type="EMBL" id="AYQ98670.1"/>
    </source>
</evidence>
<proteinExistence type="predicted"/>
<protein>
    <submittedName>
        <fullName evidence="2">Uncharacterized protein</fullName>
    </submittedName>
</protein>
<name>A0A3G3LWT4_9CAUD</name>
<feature type="compositionally biased region" description="Basic residues" evidence="1">
    <location>
        <begin position="1"/>
        <end position="11"/>
    </location>
</feature>
<feature type="compositionally biased region" description="Polar residues" evidence="1">
    <location>
        <begin position="30"/>
        <end position="40"/>
    </location>
</feature>
<gene>
    <name evidence="2" type="primary">99</name>
    <name evidence="2" type="ORF">SEA_RIPARIAN_99</name>
</gene>
<sequence>MSPIAKTRHPRSLSASGEGRFANVHLGTTDEYSSASTGLTPTGVPFEPSLYDQPQGRAKRKGMFSRQNY</sequence>
<dbReference type="EMBL" id="MH926059">
    <property type="protein sequence ID" value="AYQ98670.1"/>
    <property type="molecule type" value="Genomic_DNA"/>
</dbReference>
<feature type="region of interest" description="Disordered" evidence="1">
    <location>
        <begin position="1"/>
        <end position="69"/>
    </location>
</feature>
<reference evidence="2 3" key="1">
    <citation type="submission" date="2018-09" db="EMBL/GenBank/DDBJ databases">
        <authorList>
            <person name="Ayala-Pineda K."/>
            <person name="Cadiz V.M."/>
            <person name="Costa R."/>
            <person name="Salisbury A."/>
            <person name="Cassin E."/>
            <person name="Strong C."/>
            <person name="Regner K."/>
            <person name="Tsourkas P.K."/>
            <person name="Garlena R.A."/>
            <person name="Russell D.A."/>
            <person name="Pope W.H."/>
            <person name="Jacobs-Sera D."/>
            <person name="Hatfull G.F."/>
        </authorList>
    </citation>
    <scope>NUCLEOTIDE SEQUENCE [LARGE SCALE GENOMIC DNA]</scope>
</reference>
<evidence type="ECO:0000256" key="1">
    <source>
        <dbReference type="SAM" id="MobiDB-lite"/>
    </source>
</evidence>
<evidence type="ECO:0000313" key="3">
    <source>
        <dbReference type="Proteomes" id="UP000266965"/>
    </source>
</evidence>
<dbReference type="Proteomes" id="UP000266965">
    <property type="component" value="Segment"/>
</dbReference>